<organism evidence="2 3">
    <name type="scientific">Legionella shakespearei DSM 23087</name>
    <dbReference type="NCBI Taxonomy" id="1122169"/>
    <lineage>
        <taxon>Bacteria</taxon>
        <taxon>Pseudomonadati</taxon>
        <taxon>Pseudomonadota</taxon>
        <taxon>Gammaproteobacteria</taxon>
        <taxon>Legionellales</taxon>
        <taxon>Legionellaceae</taxon>
        <taxon>Legionella</taxon>
    </lineage>
</organism>
<evidence type="ECO:0000313" key="2">
    <source>
        <dbReference type="EMBL" id="KTD57742.1"/>
    </source>
</evidence>
<dbReference type="EMBL" id="LNYW01000065">
    <property type="protein sequence ID" value="KTD57742.1"/>
    <property type="molecule type" value="Genomic_DNA"/>
</dbReference>
<name>A0A0W0YMC1_9GAMM</name>
<dbReference type="AlphaFoldDB" id="A0A0W0YMC1"/>
<gene>
    <name evidence="2" type="ORF">Lsha_2295</name>
</gene>
<accession>A0A0W0YMC1</accession>
<evidence type="ECO:0000256" key="1">
    <source>
        <dbReference type="SAM" id="SignalP"/>
    </source>
</evidence>
<dbReference type="RefSeq" id="WP_018577869.1">
    <property type="nucleotide sequence ID" value="NZ_KB892415.1"/>
</dbReference>
<comment type="caution">
    <text evidence="2">The sequence shown here is derived from an EMBL/GenBank/DDBJ whole genome shotgun (WGS) entry which is preliminary data.</text>
</comment>
<proteinExistence type="predicted"/>
<protein>
    <recommendedName>
        <fullName evidence="4">VirK protein</fullName>
    </recommendedName>
</protein>
<dbReference type="Proteomes" id="UP000054600">
    <property type="component" value="Unassembled WGS sequence"/>
</dbReference>
<feature type="chain" id="PRO_5006917781" description="VirK protein" evidence="1">
    <location>
        <begin position="20"/>
        <end position="144"/>
    </location>
</feature>
<keyword evidence="1" id="KW-0732">Signal</keyword>
<reference evidence="2 3" key="1">
    <citation type="submission" date="2015-11" db="EMBL/GenBank/DDBJ databases">
        <title>Genomic analysis of 38 Legionella species identifies large and diverse effector repertoires.</title>
        <authorList>
            <person name="Burstein D."/>
            <person name="Amaro F."/>
            <person name="Zusman T."/>
            <person name="Lifshitz Z."/>
            <person name="Cohen O."/>
            <person name="Gilbert J.A."/>
            <person name="Pupko T."/>
            <person name="Shuman H.A."/>
            <person name="Segal G."/>
        </authorList>
    </citation>
    <scope>NUCLEOTIDE SEQUENCE [LARGE SCALE GENOMIC DNA]</scope>
    <source>
        <strain evidence="2 3">ATCC 49655</strain>
    </source>
</reference>
<dbReference type="OrthoDB" id="9895467at2"/>
<keyword evidence="3" id="KW-1185">Reference proteome</keyword>
<sequence>MKKILYGCILVFFSQILNAQVLPSFDKITQHLSKGNKASLLIDLTQCSIDDPNEIKIHVAKWQINPQVITFNDELISVDGSKYAHGRAPLTAAGVMQRGTILVDRQGNAQIVLAFFDIETNKKIMNNVNITCHLNEGLKFFGLK</sequence>
<evidence type="ECO:0008006" key="4">
    <source>
        <dbReference type="Google" id="ProtNLM"/>
    </source>
</evidence>
<evidence type="ECO:0000313" key="3">
    <source>
        <dbReference type="Proteomes" id="UP000054600"/>
    </source>
</evidence>
<dbReference type="PATRIC" id="fig|1122169.6.peg.2642"/>
<feature type="signal peptide" evidence="1">
    <location>
        <begin position="1"/>
        <end position="19"/>
    </location>
</feature>